<accession>I4YSE8</accession>
<dbReference type="HOGENOM" id="CLU_2700631_0_0_5"/>
<evidence type="ECO:0000313" key="1">
    <source>
        <dbReference type="EMBL" id="EIM26890.1"/>
    </source>
</evidence>
<proteinExistence type="predicted"/>
<evidence type="ECO:0000313" key="2">
    <source>
        <dbReference type="Proteomes" id="UP000003947"/>
    </source>
</evidence>
<gene>
    <name evidence="1" type="ORF">MicloDRAFT_00034410</name>
</gene>
<dbReference type="Proteomes" id="UP000003947">
    <property type="component" value="Unassembled WGS sequence"/>
</dbReference>
<dbReference type="AlphaFoldDB" id="I4YSE8"/>
<reference evidence="1 2" key="1">
    <citation type="submission" date="2012-02" db="EMBL/GenBank/DDBJ databases">
        <title>Improved High-Quality Draft sequence of Microvirga sp. WSM3557.</title>
        <authorList>
            <consortium name="US DOE Joint Genome Institute"/>
            <person name="Lucas S."/>
            <person name="Han J."/>
            <person name="Lapidus A."/>
            <person name="Cheng J.-F."/>
            <person name="Goodwin L."/>
            <person name="Pitluck S."/>
            <person name="Peters L."/>
            <person name="Zhang X."/>
            <person name="Detter J.C."/>
            <person name="Han C."/>
            <person name="Tapia R."/>
            <person name="Land M."/>
            <person name="Hauser L."/>
            <person name="Kyrpides N."/>
            <person name="Ivanova N."/>
            <person name="Pagani I."/>
            <person name="Brau L."/>
            <person name="Yates R."/>
            <person name="O'Hara G."/>
            <person name="Rui T."/>
            <person name="Howieson J."/>
            <person name="Reeve W."/>
            <person name="Woyke T."/>
        </authorList>
    </citation>
    <scope>NUCLEOTIDE SEQUENCE [LARGE SCALE GENOMIC DNA]</scope>
    <source>
        <strain evidence="1 2">WSM3557</strain>
    </source>
</reference>
<sequence length="73" mass="8097">MSASVRTALMSGRCFRISYLVGILSLQEPEAHLARNVDLRQADQRLVPVQEVHRLIQASAPGFHVGSNGRRQT</sequence>
<protein>
    <submittedName>
        <fullName evidence="1">Uncharacterized protein</fullName>
    </submittedName>
</protein>
<organism evidence="1 2">
    <name type="scientific">Microvirga lotononidis</name>
    <dbReference type="NCBI Taxonomy" id="864069"/>
    <lineage>
        <taxon>Bacteria</taxon>
        <taxon>Pseudomonadati</taxon>
        <taxon>Pseudomonadota</taxon>
        <taxon>Alphaproteobacteria</taxon>
        <taxon>Hyphomicrobiales</taxon>
        <taxon>Methylobacteriaceae</taxon>
        <taxon>Microvirga</taxon>
    </lineage>
</organism>
<keyword evidence="2" id="KW-1185">Reference proteome</keyword>
<dbReference type="EMBL" id="JH660645">
    <property type="protein sequence ID" value="EIM26890.1"/>
    <property type="molecule type" value="Genomic_DNA"/>
</dbReference>
<name>I4YSE8_9HYPH</name>
<dbReference type="PATRIC" id="fig|864069.3.peg.3752"/>